<organism evidence="14 15">
    <name type="scientific">Oxalobacter formigenes OXCC13</name>
    <dbReference type="NCBI Taxonomy" id="556269"/>
    <lineage>
        <taxon>Bacteria</taxon>
        <taxon>Pseudomonadati</taxon>
        <taxon>Pseudomonadota</taxon>
        <taxon>Betaproteobacteria</taxon>
        <taxon>Burkholderiales</taxon>
        <taxon>Oxalobacteraceae</taxon>
        <taxon>Oxalobacter</taxon>
    </lineage>
</organism>
<name>C3XBB3_OXAFO</name>
<dbReference type="AlphaFoldDB" id="C3XBB3"/>
<keyword evidence="7 14" id="KW-0418">Kinase</keyword>
<evidence type="ECO:0000256" key="11">
    <source>
        <dbReference type="ARBA" id="ARBA00029766"/>
    </source>
</evidence>
<evidence type="ECO:0000256" key="7">
    <source>
        <dbReference type="ARBA" id="ARBA00022777"/>
    </source>
</evidence>
<keyword evidence="15" id="KW-1185">Reference proteome</keyword>
<dbReference type="UniPathway" id="UPA00077">
    <property type="reaction ID" value="UER00155"/>
</dbReference>
<dbReference type="Proteomes" id="UP000005089">
    <property type="component" value="Unassembled WGS sequence"/>
</dbReference>
<evidence type="ECO:0000256" key="12">
    <source>
        <dbReference type="ARBA" id="ARBA00033413"/>
    </source>
</evidence>
<dbReference type="GO" id="GO:0046654">
    <property type="term" value="P:tetrahydrofolate biosynthetic process"/>
    <property type="evidence" value="ECO:0007669"/>
    <property type="project" value="UniProtKB-UniPathway"/>
</dbReference>
<comment type="pathway">
    <text evidence="1">Cofactor biosynthesis; tetrahydrofolate biosynthesis; 2-amino-4-hydroxy-6-hydroxymethyl-7,8-dihydropteridine diphosphate from 7,8-dihydroneopterin triphosphate: step 4/4.</text>
</comment>
<evidence type="ECO:0000256" key="6">
    <source>
        <dbReference type="ARBA" id="ARBA00022741"/>
    </source>
</evidence>
<dbReference type="GO" id="GO:0046656">
    <property type="term" value="P:folic acid biosynthetic process"/>
    <property type="evidence" value="ECO:0007669"/>
    <property type="project" value="UniProtKB-KW"/>
</dbReference>
<comment type="similarity">
    <text evidence="2">Belongs to the HPPK family.</text>
</comment>
<evidence type="ECO:0000256" key="10">
    <source>
        <dbReference type="ARBA" id="ARBA00029409"/>
    </source>
</evidence>
<dbReference type="NCBIfam" id="TIGR01498">
    <property type="entry name" value="folK"/>
    <property type="match status" value="1"/>
</dbReference>
<dbReference type="EMBL" id="GG658170">
    <property type="protein sequence ID" value="EEO30489.1"/>
    <property type="molecule type" value="Genomic_DNA"/>
</dbReference>
<keyword evidence="8" id="KW-0067">ATP-binding</keyword>
<evidence type="ECO:0000313" key="14">
    <source>
        <dbReference type="EMBL" id="EEO30489.1"/>
    </source>
</evidence>
<gene>
    <name evidence="14" type="primary">folK</name>
    <name evidence="14" type="ORF">OFBG_01517</name>
</gene>
<evidence type="ECO:0000259" key="13">
    <source>
        <dbReference type="Pfam" id="PF01288"/>
    </source>
</evidence>
<dbReference type="GO" id="GO:0005524">
    <property type="term" value="F:ATP binding"/>
    <property type="evidence" value="ECO:0007669"/>
    <property type="project" value="UniProtKB-KW"/>
</dbReference>
<dbReference type="PANTHER" id="PTHR43071">
    <property type="entry name" value="2-AMINO-4-HYDROXY-6-HYDROXYMETHYLDIHYDROPTERIDINE PYROPHOSPHOKINASE"/>
    <property type="match status" value="1"/>
</dbReference>
<dbReference type="InterPro" id="IPR035907">
    <property type="entry name" value="Hppk_sf"/>
</dbReference>
<dbReference type="eggNOG" id="COG0801">
    <property type="taxonomic scope" value="Bacteria"/>
</dbReference>
<keyword evidence="5 14" id="KW-0808">Transferase</keyword>
<evidence type="ECO:0000256" key="2">
    <source>
        <dbReference type="ARBA" id="ARBA00005810"/>
    </source>
</evidence>
<comment type="function">
    <text evidence="10">Catalyzes the transfer of pyrophosphate from adenosine triphosphate (ATP) to 6-hydroxymethyl-7,8-dihydropterin, an enzymatic step in folate biosynthesis pathway.</text>
</comment>
<dbReference type="GO" id="GO:0003848">
    <property type="term" value="F:2-amino-4-hydroxy-6-hydroxymethyldihydropteridine diphosphokinase activity"/>
    <property type="evidence" value="ECO:0007669"/>
    <property type="project" value="UniProtKB-EC"/>
</dbReference>
<dbReference type="HOGENOM" id="CLU_097916_2_3_4"/>
<evidence type="ECO:0000256" key="3">
    <source>
        <dbReference type="ARBA" id="ARBA00013253"/>
    </source>
</evidence>
<evidence type="ECO:0000256" key="1">
    <source>
        <dbReference type="ARBA" id="ARBA00005051"/>
    </source>
</evidence>
<proteinExistence type="inferred from homology"/>
<keyword evidence="9" id="KW-0289">Folate biosynthesis</keyword>
<dbReference type="EC" id="2.7.6.3" evidence="3"/>
<dbReference type="PANTHER" id="PTHR43071:SF1">
    <property type="entry name" value="2-AMINO-4-HYDROXY-6-HYDROXYMETHYLDIHYDROPTERIDINE PYROPHOSPHOKINASE"/>
    <property type="match status" value="1"/>
</dbReference>
<evidence type="ECO:0000256" key="9">
    <source>
        <dbReference type="ARBA" id="ARBA00022909"/>
    </source>
</evidence>
<dbReference type="InterPro" id="IPR000550">
    <property type="entry name" value="Hppk"/>
</dbReference>
<dbReference type="Pfam" id="PF01288">
    <property type="entry name" value="HPPK"/>
    <property type="match status" value="1"/>
</dbReference>
<evidence type="ECO:0000256" key="4">
    <source>
        <dbReference type="ARBA" id="ARBA00016218"/>
    </source>
</evidence>
<dbReference type="GO" id="GO:0016301">
    <property type="term" value="F:kinase activity"/>
    <property type="evidence" value="ECO:0007669"/>
    <property type="project" value="UniProtKB-KW"/>
</dbReference>
<feature type="domain" description="7,8-dihydro-6-hydroxymethylpterin-pyrophosphokinase" evidence="13">
    <location>
        <begin position="7"/>
        <end position="134"/>
    </location>
</feature>
<dbReference type="Gene3D" id="3.30.70.560">
    <property type="entry name" value="7,8-Dihydro-6-hydroxymethylpterin-pyrophosphokinase HPPK"/>
    <property type="match status" value="1"/>
</dbReference>
<keyword evidence="6" id="KW-0547">Nucleotide-binding</keyword>
<accession>C3XBB3</accession>
<dbReference type="STRING" id="847.BRW83_0581"/>
<sequence length="161" mass="18147">MMSHTAYIGIGSNLGNALQNTQQAIDLLRKIPKTSVEASSSLYQTAPVDASGDDYINAVVRLKTELDALTLLEELWRIETLFGRERPFRNAPRTLDMDILLYDSDCIQTERLCIPHPRMTERAFVLVPLHEIAPDLNIPGKDSLDTLIRHLAHQKIKRVTA</sequence>
<dbReference type="GeneID" id="77134490"/>
<protein>
    <recommendedName>
        <fullName evidence="4">2-amino-4-hydroxy-6-hydroxymethyldihydropteridine pyrophosphokinase</fullName>
        <ecNumber evidence="3">2.7.6.3</ecNumber>
    </recommendedName>
    <alternativeName>
        <fullName evidence="11">6-hydroxymethyl-7,8-dihydropterin pyrophosphokinase</fullName>
    </alternativeName>
    <alternativeName>
        <fullName evidence="12">7,8-dihydro-6-hydroxymethylpterin-pyrophosphokinase</fullName>
    </alternativeName>
</protein>
<evidence type="ECO:0000313" key="15">
    <source>
        <dbReference type="Proteomes" id="UP000005089"/>
    </source>
</evidence>
<reference evidence="14 15" key="1">
    <citation type="submission" date="2009-02" db="EMBL/GenBank/DDBJ databases">
        <title>The Genome Sequence of Oxalobacter formigenes OXCC13.</title>
        <authorList>
            <consortium name="The Broad Institute Genome Sequencing Platform"/>
            <person name="Ward D."/>
            <person name="Young S.K."/>
            <person name="Kodira C.D."/>
            <person name="Zeng Q."/>
            <person name="Koehrsen M."/>
            <person name="Alvarado L."/>
            <person name="Berlin A."/>
            <person name="Borenstein D."/>
            <person name="Chen Z."/>
            <person name="Engels R."/>
            <person name="Freedman E."/>
            <person name="Gellesch M."/>
            <person name="Goldberg J."/>
            <person name="Griggs A."/>
            <person name="Gujja S."/>
            <person name="Heiman D."/>
            <person name="Hepburn T."/>
            <person name="Howarth C."/>
            <person name="Jen D."/>
            <person name="Larson L."/>
            <person name="Lewis B."/>
            <person name="Mehta T."/>
            <person name="Park D."/>
            <person name="Pearson M."/>
            <person name="Roberts A."/>
            <person name="Saif S."/>
            <person name="Shea T."/>
            <person name="Shenoy N."/>
            <person name="Sisk P."/>
            <person name="Stolte C."/>
            <person name="Sykes S."/>
            <person name="Walk T."/>
            <person name="White J."/>
            <person name="Yandava C."/>
            <person name="Allison M.J."/>
            <person name="Lander E."/>
            <person name="Nusbaum C."/>
            <person name="Galagan J."/>
            <person name="Birren B."/>
        </authorList>
    </citation>
    <scope>NUCLEOTIDE SEQUENCE [LARGE SCALE GENOMIC DNA]</scope>
    <source>
        <strain evidence="14 15">OXCC13</strain>
    </source>
</reference>
<dbReference type="RefSeq" id="WP_005881692.1">
    <property type="nucleotide sequence ID" value="NZ_CP019430.1"/>
</dbReference>
<evidence type="ECO:0000256" key="5">
    <source>
        <dbReference type="ARBA" id="ARBA00022679"/>
    </source>
</evidence>
<dbReference type="CDD" id="cd00483">
    <property type="entry name" value="HPPK"/>
    <property type="match status" value="1"/>
</dbReference>
<evidence type="ECO:0000256" key="8">
    <source>
        <dbReference type="ARBA" id="ARBA00022840"/>
    </source>
</evidence>
<dbReference type="SUPFAM" id="SSF55083">
    <property type="entry name" value="6-hydroxymethyl-7,8-dihydropterin pyrophosphokinase, HPPK"/>
    <property type="match status" value="1"/>
</dbReference>